<dbReference type="InterPro" id="IPR051681">
    <property type="entry name" value="Ser/Thr_Kinases-Pseudokinases"/>
</dbReference>
<dbReference type="Pfam" id="PF07714">
    <property type="entry name" value="PK_Tyr_Ser-Thr"/>
    <property type="match status" value="1"/>
</dbReference>
<keyword evidence="1 3" id="KW-0547">Nucleotide-binding</keyword>
<dbReference type="STRING" id="50990.A0A4Y7Q8U4"/>
<dbReference type="SUPFAM" id="SSF56112">
    <property type="entry name" value="Protein kinase-like (PK-like)"/>
    <property type="match status" value="1"/>
</dbReference>
<dbReference type="InterPro" id="IPR000719">
    <property type="entry name" value="Prot_kinase_dom"/>
</dbReference>
<feature type="binding site" evidence="3">
    <location>
        <position position="98"/>
    </location>
    <ligand>
        <name>ATP</name>
        <dbReference type="ChEBI" id="CHEBI:30616"/>
    </ligand>
</feature>
<dbReference type="PROSITE" id="PS50011">
    <property type="entry name" value="PROTEIN_KINASE_DOM"/>
    <property type="match status" value="1"/>
</dbReference>
<accession>A0A4Y7Q8U4</accession>
<organism evidence="6 7">
    <name type="scientific">Rickenella mellea</name>
    <dbReference type="NCBI Taxonomy" id="50990"/>
    <lineage>
        <taxon>Eukaryota</taxon>
        <taxon>Fungi</taxon>
        <taxon>Dikarya</taxon>
        <taxon>Basidiomycota</taxon>
        <taxon>Agaricomycotina</taxon>
        <taxon>Agaricomycetes</taxon>
        <taxon>Hymenochaetales</taxon>
        <taxon>Rickenellaceae</taxon>
        <taxon>Rickenella</taxon>
    </lineage>
</organism>
<evidence type="ECO:0000256" key="1">
    <source>
        <dbReference type="ARBA" id="ARBA00022741"/>
    </source>
</evidence>
<proteinExistence type="predicted"/>
<feature type="domain" description="Protein kinase" evidence="5">
    <location>
        <begin position="71"/>
        <end position="361"/>
    </location>
</feature>
<dbReference type="InterPro" id="IPR001245">
    <property type="entry name" value="Ser-Thr/Tyr_kinase_cat_dom"/>
</dbReference>
<dbReference type="PROSITE" id="PS00107">
    <property type="entry name" value="PROTEIN_KINASE_ATP"/>
    <property type="match status" value="1"/>
</dbReference>
<dbReference type="AlphaFoldDB" id="A0A4Y7Q8U4"/>
<feature type="compositionally biased region" description="Basic and acidic residues" evidence="4">
    <location>
        <begin position="360"/>
        <end position="372"/>
    </location>
</feature>
<keyword evidence="6" id="KW-0418">Kinase</keyword>
<evidence type="ECO:0000259" key="5">
    <source>
        <dbReference type="PROSITE" id="PS50011"/>
    </source>
</evidence>
<evidence type="ECO:0000313" key="7">
    <source>
        <dbReference type="Proteomes" id="UP000294933"/>
    </source>
</evidence>
<gene>
    <name evidence="6" type="ORF">BD410DRAFT_164744</name>
</gene>
<evidence type="ECO:0000256" key="3">
    <source>
        <dbReference type="PROSITE-ProRule" id="PRU10141"/>
    </source>
</evidence>
<dbReference type="InterPro" id="IPR011009">
    <property type="entry name" value="Kinase-like_dom_sf"/>
</dbReference>
<dbReference type="EMBL" id="ML170170">
    <property type="protein sequence ID" value="TDL23532.1"/>
    <property type="molecule type" value="Genomic_DNA"/>
</dbReference>
<evidence type="ECO:0000256" key="4">
    <source>
        <dbReference type="SAM" id="MobiDB-lite"/>
    </source>
</evidence>
<dbReference type="InterPro" id="IPR017441">
    <property type="entry name" value="Protein_kinase_ATP_BS"/>
</dbReference>
<dbReference type="GO" id="GO:0005524">
    <property type="term" value="F:ATP binding"/>
    <property type="evidence" value="ECO:0007669"/>
    <property type="project" value="UniProtKB-UniRule"/>
</dbReference>
<feature type="region of interest" description="Disordered" evidence="4">
    <location>
        <begin position="360"/>
        <end position="384"/>
    </location>
</feature>
<protein>
    <submittedName>
        <fullName evidence="6">Kinase-like protein</fullName>
    </submittedName>
</protein>
<dbReference type="Gene3D" id="1.10.510.10">
    <property type="entry name" value="Transferase(Phosphotransferase) domain 1"/>
    <property type="match status" value="1"/>
</dbReference>
<dbReference type="PANTHER" id="PTHR44329:SF298">
    <property type="entry name" value="MIXED LINEAGE KINASE DOMAIN-LIKE PROTEIN"/>
    <property type="match status" value="1"/>
</dbReference>
<keyword evidence="7" id="KW-1185">Reference proteome</keyword>
<dbReference type="Proteomes" id="UP000294933">
    <property type="component" value="Unassembled WGS sequence"/>
</dbReference>
<dbReference type="PANTHER" id="PTHR44329">
    <property type="entry name" value="SERINE/THREONINE-PROTEIN KINASE TNNI3K-RELATED"/>
    <property type="match status" value="1"/>
</dbReference>
<keyword evidence="2 3" id="KW-0067">ATP-binding</keyword>
<sequence length="409" mass="46441">MCATLPTATRSGKCESLITLNLDELHEIMNVVQMFVDERCIFRTQFERFLKKVVRTRDILPPYLFIPGVQKIGTNAVGGGGFADVWRGELEGKPVALKVLRIFGPQTECAKIFKEFSKEAMIWRQFDHPNILPFHGCCRDLFTPLYAFISPWMENGDMVSFLKQNPNADRLAMVRGVASGLCYLHNLRPQVIHGDLRGVSSKTTQLHFAYYIRKSNVLIDENKLPRIADFGLATVADTQAISLATVSYNGKGSLRWQAPELLSFSKEATESVKTTDGSDVYAFACLCLEVFTDRPPFSGLSDGTVIAALLIHDERPARPLAPAAERGLDDEMWDLMQNCWATRRSERPRMKAVYERIRPYTPSEDRRDDREPFTSQATSDRRRVFDLPEECFKPEIQRYRLGVKPSDLS</sequence>
<reference evidence="6 7" key="1">
    <citation type="submission" date="2018-06" db="EMBL/GenBank/DDBJ databases">
        <title>A transcriptomic atlas of mushroom development highlights an independent origin of complex multicellularity.</title>
        <authorList>
            <consortium name="DOE Joint Genome Institute"/>
            <person name="Krizsan K."/>
            <person name="Almasi E."/>
            <person name="Merenyi Z."/>
            <person name="Sahu N."/>
            <person name="Viragh M."/>
            <person name="Koszo T."/>
            <person name="Mondo S."/>
            <person name="Kiss B."/>
            <person name="Balint B."/>
            <person name="Kues U."/>
            <person name="Barry K."/>
            <person name="Hegedus J.C."/>
            <person name="Henrissat B."/>
            <person name="Johnson J."/>
            <person name="Lipzen A."/>
            <person name="Ohm R."/>
            <person name="Nagy I."/>
            <person name="Pangilinan J."/>
            <person name="Yan J."/>
            <person name="Xiong Y."/>
            <person name="Grigoriev I.V."/>
            <person name="Hibbett D.S."/>
            <person name="Nagy L.G."/>
        </authorList>
    </citation>
    <scope>NUCLEOTIDE SEQUENCE [LARGE SCALE GENOMIC DNA]</scope>
    <source>
        <strain evidence="6 7">SZMC22713</strain>
    </source>
</reference>
<dbReference type="OrthoDB" id="346907at2759"/>
<keyword evidence="6" id="KW-0808">Transferase</keyword>
<evidence type="ECO:0000256" key="2">
    <source>
        <dbReference type="ARBA" id="ARBA00022840"/>
    </source>
</evidence>
<evidence type="ECO:0000313" key="6">
    <source>
        <dbReference type="EMBL" id="TDL23532.1"/>
    </source>
</evidence>
<name>A0A4Y7Q8U4_9AGAM</name>
<dbReference type="GO" id="GO:0004674">
    <property type="term" value="F:protein serine/threonine kinase activity"/>
    <property type="evidence" value="ECO:0007669"/>
    <property type="project" value="TreeGrafter"/>
</dbReference>
<dbReference type="VEuPathDB" id="FungiDB:BD410DRAFT_164744"/>